<dbReference type="EMBL" id="JBDLYL010000001">
    <property type="protein sequence ID" value="MEN8638141.1"/>
    <property type="molecule type" value="Genomic_DNA"/>
</dbReference>
<comment type="caution">
    <text evidence="2">The sequence shown here is derived from an EMBL/GenBank/DDBJ whole genome shotgun (WGS) entry which is preliminary data.</text>
</comment>
<keyword evidence="1" id="KW-0732">Signal</keyword>
<evidence type="ECO:0000313" key="2">
    <source>
        <dbReference type="EMBL" id="MEN8638141.1"/>
    </source>
</evidence>
<gene>
    <name evidence="2" type="ORF">ABFE88_00540</name>
</gene>
<sequence length="64" mass="6905">MKTVSRVAGLAIALLVAWSLQAAPAPWYQWQSLATGRYLCSAINPGDGWKLHSGPYTNGACRND</sequence>
<evidence type="ECO:0000256" key="1">
    <source>
        <dbReference type="SAM" id="SignalP"/>
    </source>
</evidence>
<feature type="chain" id="PRO_5045413705" description="Secreted protein" evidence="1">
    <location>
        <begin position="23"/>
        <end position="64"/>
    </location>
</feature>
<proteinExistence type="predicted"/>
<evidence type="ECO:0000313" key="3">
    <source>
        <dbReference type="Proteomes" id="UP001424532"/>
    </source>
</evidence>
<accession>A0ABV0D9K8</accession>
<organism evidence="2 3">
    <name type="scientific">Pseudomonas sichuanensis</name>
    <dbReference type="NCBI Taxonomy" id="2213015"/>
    <lineage>
        <taxon>Bacteria</taxon>
        <taxon>Pseudomonadati</taxon>
        <taxon>Pseudomonadota</taxon>
        <taxon>Gammaproteobacteria</taxon>
        <taxon>Pseudomonadales</taxon>
        <taxon>Pseudomonadaceae</taxon>
        <taxon>Pseudomonas</taxon>
    </lineage>
</organism>
<evidence type="ECO:0008006" key="4">
    <source>
        <dbReference type="Google" id="ProtNLM"/>
    </source>
</evidence>
<reference evidence="2 3" key="1">
    <citation type="submission" date="2024-05" db="EMBL/GenBank/DDBJ databases">
        <title>Sequence of Lycoming College course isolates.</title>
        <authorList>
            <person name="Reigle C.A."/>
            <person name="Newman J.D."/>
        </authorList>
    </citation>
    <scope>NUCLEOTIDE SEQUENCE [LARGE SCALE GENOMIC DNA]</scope>
    <source>
        <strain evidence="2 3">CAR-09</strain>
    </source>
</reference>
<keyword evidence="3" id="KW-1185">Reference proteome</keyword>
<protein>
    <recommendedName>
        <fullName evidence="4">Secreted protein</fullName>
    </recommendedName>
</protein>
<name>A0ABV0D9K8_9PSED</name>
<dbReference type="Proteomes" id="UP001424532">
    <property type="component" value="Unassembled WGS sequence"/>
</dbReference>
<feature type="signal peptide" evidence="1">
    <location>
        <begin position="1"/>
        <end position="22"/>
    </location>
</feature>
<dbReference type="RefSeq" id="WP_347148339.1">
    <property type="nucleotide sequence ID" value="NZ_JBDLYL010000001.1"/>
</dbReference>